<proteinExistence type="predicted"/>
<keyword evidence="2" id="KW-1185">Reference proteome</keyword>
<sequence length="90" mass="9336">MESNQRGASEAAAGSRVAEAARTVQAGSAALENHFHDQKDVAAPTLLLARLTAAMLELQAARDEFDALVRAAGSTGSGATGNWTDAQRVR</sequence>
<evidence type="ECO:0000313" key="2">
    <source>
        <dbReference type="Proteomes" id="UP001055013"/>
    </source>
</evidence>
<comment type="caution">
    <text evidence="1">The sequence shown here is derived from an EMBL/GenBank/DDBJ whole genome shotgun (WGS) entry which is preliminary data.</text>
</comment>
<dbReference type="Proteomes" id="UP001055013">
    <property type="component" value="Unassembled WGS sequence"/>
</dbReference>
<gene>
    <name evidence="1" type="ORF">CBA19CS22_12285</name>
</gene>
<evidence type="ECO:0000313" key="1">
    <source>
        <dbReference type="EMBL" id="GJH17321.1"/>
    </source>
</evidence>
<organism evidence="1 2">
    <name type="scientific">Caballeronia novacaledonica</name>
    <dbReference type="NCBI Taxonomy" id="1544861"/>
    <lineage>
        <taxon>Bacteria</taxon>
        <taxon>Pseudomonadati</taxon>
        <taxon>Pseudomonadota</taxon>
        <taxon>Betaproteobacteria</taxon>
        <taxon>Burkholderiales</taxon>
        <taxon>Burkholderiaceae</taxon>
        <taxon>Caballeronia</taxon>
    </lineage>
</organism>
<dbReference type="EMBL" id="BPUR01000005">
    <property type="protein sequence ID" value="GJH17321.1"/>
    <property type="molecule type" value="Genomic_DNA"/>
</dbReference>
<protein>
    <submittedName>
        <fullName evidence="1">Uncharacterized protein</fullName>
    </submittedName>
</protein>
<accession>A0ACB5QQX2</accession>
<name>A0ACB5QQX2_9BURK</name>
<reference evidence="1" key="1">
    <citation type="submission" date="2021-09" db="EMBL/GenBank/DDBJ databases">
        <title>Isolation and characterization of 3-chlorobenzoate degrading bacteria from soils in Shizuoka.</title>
        <authorList>
            <person name="Ifat A."/>
            <person name="Ogawa N."/>
            <person name="Kimbara K."/>
            <person name="Moriuchi R."/>
            <person name="Dohra H."/>
            <person name="Shintani M."/>
        </authorList>
    </citation>
    <scope>NUCLEOTIDE SEQUENCE</scope>
    <source>
        <strain evidence="1">19CS2-2</strain>
    </source>
</reference>